<dbReference type="GO" id="GO:0046872">
    <property type="term" value="F:metal ion binding"/>
    <property type="evidence" value="ECO:0007669"/>
    <property type="project" value="UniProtKB-KW"/>
</dbReference>
<proteinExistence type="predicted"/>
<protein>
    <recommendedName>
        <fullName evidence="3">DDE Tnp4 domain-containing protein</fullName>
    </recommendedName>
</protein>
<dbReference type="EMBL" id="CAKOFQ010006947">
    <property type="protein sequence ID" value="CAH1983858.1"/>
    <property type="molecule type" value="Genomic_DNA"/>
</dbReference>
<gene>
    <name evidence="4" type="ORF">ACAOBT_LOCUS15791</name>
</gene>
<keyword evidence="2" id="KW-0479">Metal-binding</keyword>
<evidence type="ECO:0000313" key="5">
    <source>
        <dbReference type="Proteomes" id="UP001152888"/>
    </source>
</evidence>
<name>A0A9P0KVW3_ACAOB</name>
<evidence type="ECO:0000259" key="3">
    <source>
        <dbReference type="Pfam" id="PF13359"/>
    </source>
</evidence>
<keyword evidence="5" id="KW-1185">Reference proteome</keyword>
<dbReference type="Proteomes" id="UP001152888">
    <property type="component" value="Unassembled WGS sequence"/>
</dbReference>
<accession>A0A9P0KVW3</accession>
<dbReference type="OrthoDB" id="6758474at2759"/>
<comment type="cofactor">
    <cofactor evidence="1">
        <name>a divalent metal cation</name>
        <dbReference type="ChEBI" id="CHEBI:60240"/>
    </cofactor>
</comment>
<evidence type="ECO:0000313" key="4">
    <source>
        <dbReference type="EMBL" id="CAH1983858.1"/>
    </source>
</evidence>
<dbReference type="InterPro" id="IPR027806">
    <property type="entry name" value="HARBI1_dom"/>
</dbReference>
<dbReference type="AlphaFoldDB" id="A0A9P0KVW3"/>
<organism evidence="4 5">
    <name type="scientific">Acanthoscelides obtectus</name>
    <name type="common">Bean weevil</name>
    <name type="synonym">Bruchus obtectus</name>
    <dbReference type="NCBI Taxonomy" id="200917"/>
    <lineage>
        <taxon>Eukaryota</taxon>
        <taxon>Metazoa</taxon>
        <taxon>Ecdysozoa</taxon>
        <taxon>Arthropoda</taxon>
        <taxon>Hexapoda</taxon>
        <taxon>Insecta</taxon>
        <taxon>Pterygota</taxon>
        <taxon>Neoptera</taxon>
        <taxon>Endopterygota</taxon>
        <taxon>Coleoptera</taxon>
        <taxon>Polyphaga</taxon>
        <taxon>Cucujiformia</taxon>
        <taxon>Chrysomeloidea</taxon>
        <taxon>Chrysomelidae</taxon>
        <taxon>Bruchinae</taxon>
        <taxon>Bruchini</taxon>
        <taxon>Acanthoscelides</taxon>
    </lineage>
</organism>
<evidence type="ECO:0000256" key="1">
    <source>
        <dbReference type="ARBA" id="ARBA00001968"/>
    </source>
</evidence>
<comment type="caution">
    <text evidence="4">The sequence shown here is derived from an EMBL/GenBank/DDBJ whole genome shotgun (WGS) entry which is preliminary data.</text>
</comment>
<feature type="domain" description="DDE Tnp4" evidence="3">
    <location>
        <begin position="28"/>
        <end position="105"/>
    </location>
</feature>
<sequence length="126" mass="14496">MASIFVLYLLLIQEHNTITIKNFIVSFYSIMALVNADYEFIFVDVGKNGRLSDGGVIESTKFYHKLIHGQLHLPNNTDTENNFNFVFLGDEAFSLHENFLKPYPQRDLSYNGKVDWQDEMLAKGKA</sequence>
<dbReference type="Pfam" id="PF13359">
    <property type="entry name" value="DDE_Tnp_4"/>
    <property type="match status" value="1"/>
</dbReference>
<evidence type="ECO:0000256" key="2">
    <source>
        <dbReference type="ARBA" id="ARBA00022723"/>
    </source>
</evidence>
<reference evidence="4" key="1">
    <citation type="submission" date="2022-03" db="EMBL/GenBank/DDBJ databases">
        <authorList>
            <person name="Sayadi A."/>
        </authorList>
    </citation>
    <scope>NUCLEOTIDE SEQUENCE</scope>
</reference>